<dbReference type="AlphaFoldDB" id="A0A0E9RL89"/>
<evidence type="ECO:0000313" key="2">
    <source>
        <dbReference type="EMBL" id="JAH29891.1"/>
    </source>
</evidence>
<accession>A0A0E9RL89</accession>
<evidence type="ECO:0000256" key="1">
    <source>
        <dbReference type="SAM" id="Phobius"/>
    </source>
</evidence>
<feature type="transmembrane region" description="Helical" evidence="1">
    <location>
        <begin position="14"/>
        <end position="36"/>
    </location>
</feature>
<protein>
    <submittedName>
        <fullName evidence="2">Uncharacterized protein</fullName>
    </submittedName>
</protein>
<keyword evidence="1" id="KW-1133">Transmembrane helix</keyword>
<name>A0A0E9RL89_ANGAN</name>
<reference evidence="2" key="1">
    <citation type="submission" date="2014-11" db="EMBL/GenBank/DDBJ databases">
        <authorList>
            <person name="Amaro Gonzalez C."/>
        </authorList>
    </citation>
    <scope>NUCLEOTIDE SEQUENCE</scope>
</reference>
<sequence>MNINIQRLMPSKDYISHGFGIVLIVLISICSAKRWYQAFYISYIQKVATNNFPFLVTPLVIQFSNFLSLKKFIFCSLPLLFY</sequence>
<organism evidence="2">
    <name type="scientific">Anguilla anguilla</name>
    <name type="common">European freshwater eel</name>
    <name type="synonym">Muraena anguilla</name>
    <dbReference type="NCBI Taxonomy" id="7936"/>
    <lineage>
        <taxon>Eukaryota</taxon>
        <taxon>Metazoa</taxon>
        <taxon>Chordata</taxon>
        <taxon>Craniata</taxon>
        <taxon>Vertebrata</taxon>
        <taxon>Euteleostomi</taxon>
        <taxon>Actinopterygii</taxon>
        <taxon>Neopterygii</taxon>
        <taxon>Teleostei</taxon>
        <taxon>Anguilliformes</taxon>
        <taxon>Anguillidae</taxon>
        <taxon>Anguilla</taxon>
    </lineage>
</organism>
<keyword evidence="1" id="KW-0812">Transmembrane</keyword>
<keyword evidence="1" id="KW-0472">Membrane</keyword>
<reference evidence="2" key="2">
    <citation type="journal article" date="2015" name="Fish Shellfish Immunol.">
        <title>Early steps in the European eel (Anguilla anguilla)-Vibrio vulnificus interaction in the gills: Role of the RtxA13 toxin.</title>
        <authorList>
            <person name="Callol A."/>
            <person name="Pajuelo D."/>
            <person name="Ebbesson L."/>
            <person name="Teles M."/>
            <person name="MacKenzie S."/>
            <person name="Amaro C."/>
        </authorList>
    </citation>
    <scope>NUCLEOTIDE SEQUENCE</scope>
</reference>
<dbReference type="EMBL" id="GBXM01078686">
    <property type="protein sequence ID" value="JAH29891.1"/>
    <property type="molecule type" value="Transcribed_RNA"/>
</dbReference>
<proteinExistence type="predicted"/>